<evidence type="ECO:0000313" key="3">
    <source>
        <dbReference type="EMBL" id="SCL49194.1"/>
    </source>
</evidence>
<feature type="transmembrane region" description="Helical" evidence="2">
    <location>
        <begin position="245"/>
        <end position="264"/>
    </location>
</feature>
<keyword evidence="2" id="KW-1133">Transmembrane helix</keyword>
<feature type="compositionally biased region" description="Low complexity" evidence="1">
    <location>
        <begin position="44"/>
        <end position="60"/>
    </location>
</feature>
<sequence length="297" mass="31012">MNIVTGRGTARESDDQPPEAPEGPTGPTAPRGPAVAPQRRGDPTAVTQVIETVVETEPTTGAPMDAVPSRVPVRQHRRAPAADPGTTDSEEAFWLPIEEVHWDGTPIRAERKAKRADASPGGSTRRRREGRSNHPPDPLPGLSALVLFSLLAAFFAWVSVGPLWLAAGHATRGSVVVGECTGGGLAQRCRGNFAAADGRFVAHGVRLSGVPADQTDPGTVLPARMTGPEGTTAYADTGVGQHLRWLLGLLAVAGCTAGMVRFGGATRLPDPRLRRWAVAATCAGPLLTTLGFLAAAW</sequence>
<dbReference type="RefSeq" id="WP_229688141.1">
    <property type="nucleotide sequence ID" value="NZ_BMMJ01000001.1"/>
</dbReference>
<protein>
    <submittedName>
        <fullName evidence="3">Uncharacterized protein</fullName>
    </submittedName>
</protein>
<gene>
    <name evidence="3" type="ORF">GA0070617_1109</name>
</gene>
<dbReference type="Proteomes" id="UP000198937">
    <property type="component" value="Unassembled WGS sequence"/>
</dbReference>
<feature type="transmembrane region" description="Helical" evidence="2">
    <location>
        <begin position="276"/>
        <end position="296"/>
    </location>
</feature>
<keyword evidence="2" id="KW-0812">Transmembrane</keyword>
<keyword evidence="4" id="KW-1185">Reference proteome</keyword>
<dbReference type="AlphaFoldDB" id="A0A1C6U5C8"/>
<name>A0A1C6U5C8_9ACTN</name>
<keyword evidence="2" id="KW-0472">Membrane</keyword>
<evidence type="ECO:0000256" key="2">
    <source>
        <dbReference type="SAM" id="Phobius"/>
    </source>
</evidence>
<feature type="region of interest" description="Disordered" evidence="1">
    <location>
        <begin position="1"/>
        <end position="89"/>
    </location>
</feature>
<reference evidence="3 4" key="1">
    <citation type="submission" date="2016-06" db="EMBL/GenBank/DDBJ databases">
        <authorList>
            <person name="Kjaerup R.B."/>
            <person name="Dalgaard T.S."/>
            <person name="Juul-Madsen H.R."/>
        </authorList>
    </citation>
    <scope>NUCLEOTIDE SEQUENCE [LARGE SCALE GENOMIC DNA]</scope>
    <source>
        <strain evidence="3 4">DSM 45577</strain>
    </source>
</reference>
<accession>A0A1C6U5C8</accession>
<feature type="transmembrane region" description="Helical" evidence="2">
    <location>
        <begin position="141"/>
        <end position="165"/>
    </location>
</feature>
<dbReference type="EMBL" id="FMIA01000002">
    <property type="protein sequence ID" value="SCL49194.1"/>
    <property type="molecule type" value="Genomic_DNA"/>
</dbReference>
<feature type="region of interest" description="Disordered" evidence="1">
    <location>
        <begin position="105"/>
        <end position="138"/>
    </location>
</feature>
<feature type="compositionally biased region" description="Low complexity" evidence="1">
    <location>
        <begin position="22"/>
        <end position="37"/>
    </location>
</feature>
<proteinExistence type="predicted"/>
<evidence type="ECO:0000256" key="1">
    <source>
        <dbReference type="SAM" id="MobiDB-lite"/>
    </source>
</evidence>
<organism evidence="3 4">
    <name type="scientific">Micromonospora yangpuensis</name>
    <dbReference type="NCBI Taxonomy" id="683228"/>
    <lineage>
        <taxon>Bacteria</taxon>
        <taxon>Bacillati</taxon>
        <taxon>Actinomycetota</taxon>
        <taxon>Actinomycetes</taxon>
        <taxon>Micromonosporales</taxon>
        <taxon>Micromonosporaceae</taxon>
        <taxon>Micromonospora</taxon>
    </lineage>
</organism>
<evidence type="ECO:0000313" key="4">
    <source>
        <dbReference type="Proteomes" id="UP000198937"/>
    </source>
</evidence>